<sequence length="220" mass="25516">MINVNFLLEHESRSFLFLITYYHTFGSRTVFIHLLSKPCLKMFLFPFTLMLVLTGLCQSLYTQTLTCSHEPQHMGLPRIWCKQHSTHCCMGFAFRNGTRSLENEGLQVQYNQQSFTITIQRLVQGEGVYWCGLLDQNDTIIKLAEGYFNDTSPLEYVWSILRWILLPILPLVTIATHLCTSRKVLKPKTEETLYEDIRMTVSQANRQRNDQGANNAVIEQ</sequence>
<accession>A0AAD7RQP8</accession>
<evidence type="ECO:0000256" key="1">
    <source>
        <dbReference type="SAM" id="Phobius"/>
    </source>
</evidence>
<feature type="transmembrane region" description="Helical" evidence="1">
    <location>
        <begin position="160"/>
        <end position="179"/>
    </location>
</feature>
<feature type="transmembrane region" description="Helical" evidence="1">
    <location>
        <begin position="15"/>
        <end position="35"/>
    </location>
</feature>
<dbReference type="AlphaFoldDB" id="A0AAD7RQP8"/>
<dbReference type="InterPro" id="IPR013783">
    <property type="entry name" value="Ig-like_fold"/>
</dbReference>
<keyword evidence="3" id="KW-1185">Reference proteome</keyword>
<keyword evidence="1" id="KW-0812">Transmembrane</keyword>
<gene>
    <name evidence="2" type="ORF">AAFF_G00159500</name>
</gene>
<evidence type="ECO:0000313" key="2">
    <source>
        <dbReference type="EMBL" id="KAJ8387231.1"/>
    </source>
</evidence>
<name>A0AAD7RQP8_9TELE</name>
<protein>
    <submittedName>
        <fullName evidence="2">Uncharacterized protein</fullName>
    </submittedName>
</protein>
<dbReference type="Proteomes" id="UP001221898">
    <property type="component" value="Unassembled WGS sequence"/>
</dbReference>
<comment type="caution">
    <text evidence="2">The sequence shown here is derived from an EMBL/GenBank/DDBJ whole genome shotgun (WGS) entry which is preliminary data.</text>
</comment>
<feature type="transmembrane region" description="Helical" evidence="1">
    <location>
        <begin position="42"/>
        <end position="61"/>
    </location>
</feature>
<reference evidence="2" key="1">
    <citation type="journal article" date="2023" name="Science">
        <title>Genome structures resolve the early diversification of teleost fishes.</title>
        <authorList>
            <person name="Parey E."/>
            <person name="Louis A."/>
            <person name="Montfort J."/>
            <person name="Bouchez O."/>
            <person name="Roques C."/>
            <person name="Iampietro C."/>
            <person name="Lluch J."/>
            <person name="Castinel A."/>
            <person name="Donnadieu C."/>
            <person name="Desvignes T."/>
            <person name="Floi Bucao C."/>
            <person name="Jouanno E."/>
            <person name="Wen M."/>
            <person name="Mejri S."/>
            <person name="Dirks R."/>
            <person name="Jansen H."/>
            <person name="Henkel C."/>
            <person name="Chen W.J."/>
            <person name="Zahm M."/>
            <person name="Cabau C."/>
            <person name="Klopp C."/>
            <person name="Thompson A.W."/>
            <person name="Robinson-Rechavi M."/>
            <person name="Braasch I."/>
            <person name="Lecointre G."/>
            <person name="Bobe J."/>
            <person name="Postlethwait J.H."/>
            <person name="Berthelot C."/>
            <person name="Roest Crollius H."/>
            <person name="Guiguen Y."/>
        </authorList>
    </citation>
    <scope>NUCLEOTIDE SEQUENCE</scope>
    <source>
        <strain evidence="2">NC1722</strain>
    </source>
</reference>
<organism evidence="2 3">
    <name type="scientific">Aldrovandia affinis</name>
    <dbReference type="NCBI Taxonomy" id="143900"/>
    <lineage>
        <taxon>Eukaryota</taxon>
        <taxon>Metazoa</taxon>
        <taxon>Chordata</taxon>
        <taxon>Craniata</taxon>
        <taxon>Vertebrata</taxon>
        <taxon>Euteleostomi</taxon>
        <taxon>Actinopterygii</taxon>
        <taxon>Neopterygii</taxon>
        <taxon>Teleostei</taxon>
        <taxon>Notacanthiformes</taxon>
        <taxon>Halosauridae</taxon>
        <taxon>Aldrovandia</taxon>
    </lineage>
</organism>
<evidence type="ECO:0000313" key="3">
    <source>
        <dbReference type="Proteomes" id="UP001221898"/>
    </source>
</evidence>
<keyword evidence="1" id="KW-1133">Transmembrane helix</keyword>
<keyword evidence="1" id="KW-0472">Membrane</keyword>
<dbReference type="EMBL" id="JAINUG010000215">
    <property type="protein sequence ID" value="KAJ8387231.1"/>
    <property type="molecule type" value="Genomic_DNA"/>
</dbReference>
<proteinExistence type="predicted"/>
<dbReference type="Gene3D" id="2.60.40.10">
    <property type="entry name" value="Immunoglobulins"/>
    <property type="match status" value="1"/>
</dbReference>